<evidence type="ECO:0000259" key="3">
    <source>
        <dbReference type="Pfam" id="PF20696"/>
    </source>
</evidence>
<dbReference type="SUPFAM" id="SSF143968">
    <property type="entry name" value="UbiD C-terminal domain-like"/>
    <property type="match status" value="1"/>
</dbReference>
<comment type="similarity">
    <text evidence="1">Belongs to the UbiD family.</text>
</comment>
<dbReference type="Pfam" id="PF20696">
    <property type="entry name" value="UbiD_C"/>
    <property type="match status" value="1"/>
</dbReference>
<evidence type="ECO:0000259" key="2">
    <source>
        <dbReference type="Pfam" id="PF01977"/>
    </source>
</evidence>
<evidence type="ECO:0008006" key="5">
    <source>
        <dbReference type="Google" id="ProtNLM"/>
    </source>
</evidence>
<dbReference type="SUPFAM" id="SSF50475">
    <property type="entry name" value="FMN-binding split barrel"/>
    <property type="match status" value="1"/>
</dbReference>
<dbReference type="EMBL" id="UINC01072158">
    <property type="protein sequence ID" value="SVC07597.1"/>
    <property type="molecule type" value="Genomic_DNA"/>
</dbReference>
<organism evidence="4">
    <name type="scientific">marine metagenome</name>
    <dbReference type="NCBI Taxonomy" id="408172"/>
    <lineage>
        <taxon>unclassified sequences</taxon>
        <taxon>metagenomes</taxon>
        <taxon>ecological metagenomes</taxon>
    </lineage>
</organism>
<dbReference type="PANTHER" id="PTHR30108">
    <property type="entry name" value="3-OCTAPRENYL-4-HYDROXYBENZOATE CARBOXY-LYASE-RELATED"/>
    <property type="match status" value="1"/>
</dbReference>
<dbReference type="GO" id="GO:0005737">
    <property type="term" value="C:cytoplasm"/>
    <property type="evidence" value="ECO:0007669"/>
    <property type="project" value="TreeGrafter"/>
</dbReference>
<dbReference type="GO" id="GO:0016831">
    <property type="term" value="F:carboxy-lyase activity"/>
    <property type="evidence" value="ECO:0007669"/>
    <property type="project" value="InterPro"/>
</dbReference>
<feature type="domain" description="3-octaprenyl-4-hydroxybenzoate carboxy-lyase-like C-terminal" evidence="3">
    <location>
        <begin position="169"/>
        <end position="284"/>
    </location>
</feature>
<proteinExistence type="inferred from homology"/>
<dbReference type="InterPro" id="IPR048304">
    <property type="entry name" value="UbiD_Rift_dom"/>
</dbReference>
<feature type="domain" description="3-octaprenyl-4-hydroxybenzoate carboxy-lyase-like Rift-related" evidence="2">
    <location>
        <begin position="2"/>
        <end position="158"/>
    </location>
</feature>
<sequence>VTVARDPISGRGNLGYNRMLRIDRTHFGFNVNEWRDVGTFWKSREDPDAPFPVVLAIGLDPAVMIAAGVKTPVDELFIAGAIRGRGIEVCRATTVDVDVPVDAEVVVEGLLHPTVRKSEGPLAEFHGYHGEPWNSPTFEVTAISWRDDPIYQTIVPGSFEHIYLGNVLPREPLLRRFVRHLDPAADVHIPPYANGFLAVVQIDRDNPGGPKNLALAAMAAHLNVRHVVVVDRDVDMYQASEVQWALTNRVHWPEDVFTVPGAQGHEMDPVGNLRGIGTKVGFDATYKRERREYGERVSYPAVNLSNYLS</sequence>
<gene>
    <name evidence="4" type="ORF">METZ01_LOCUS260451</name>
</gene>
<reference evidence="4" key="1">
    <citation type="submission" date="2018-05" db="EMBL/GenBank/DDBJ databases">
        <authorList>
            <person name="Lanie J.A."/>
            <person name="Ng W.-L."/>
            <person name="Kazmierczak K.M."/>
            <person name="Andrzejewski T.M."/>
            <person name="Davidsen T.M."/>
            <person name="Wayne K.J."/>
            <person name="Tettelin H."/>
            <person name="Glass J.I."/>
            <person name="Rusch D."/>
            <person name="Podicherti R."/>
            <person name="Tsui H.-C.T."/>
            <person name="Winkler M.E."/>
        </authorList>
    </citation>
    <scope>NUCLEOTIDE SEQUENCE</scope>
</reference>
<dbReference type="Gene3D" id="3.40.1670.10">
    <property type="entry name" value="UbiD C-terminal domain-like"/>
    <property type="match status" value="1"/>
</dbReference>
<dbReference type="Pfam" id="PF01977">
    <property type="entry name" value="UbiD"/>
    <property type="match status" value="1"/>
</dbReference>
<dbReference type="InterPro" id="IPR002830">
    <property type="entry name" value="UbiD"/>
</dbReference>
<protein>
    <recommendedName>
        <fullName evidence="5">UbiD family decarboxylase</fullName>
    </recommendedName>
</protein>
<dbReference type="PANTHER" id="PTHR30108:SF21">
    <property type="entry name" value="4-HYDROXYBENZOATE DECARBOXYLASE"/>
    <property type="match status" value="1"/>
</dbReference>
<dbReference type="AlphaFoldDB" id="A0A382J8E6"/>
<accession>A0A382J8E6</accession>
<evidence type="ECO:0000256" key="1">
    <source>
        <dbReference type="ARBA" id="ARBA00010021"/>
    </source>
</evidence>
<evidence type="ECO:0000313" key="4">
    <source>
        <dbReference type="EMBL" id="SVC07597.1"/>
    </source>
</evidence>
<name>A0A382J8E6_9ZZZZ</name>
<dbReference type="InterPro" id="IPR049381">
    <property type="entry name" value="UbiD-like_C"/>
</dbReference>
<feature type="non-terminal residue" evidence="4">
    <location>
        <position position="1"/>
    </location>
</feature>